<dbReference type="OrthoDB" id="4171540at2759"/>
<proteinExistence type="predicted"/>
<accession>A0A059J1W8</accession>
<dbReference type="OMA" id="HRMQDMY"/>
<gene>
    <name evidence="2" type="ORF">H109_06314</name>
</gene>
<dbReference type="Proteomes" id="UP000024533">
    <property type="component" value="Unassembled WGS sequence"/>
</dbReference>
<protein>
    <submittedName>
        <fullName evidence="2">Uncharacterized protein</fullName>
    </submittedName>
</protein>
<comment type="caution">
    <text evidence="2">The sequence shown here is derived from an EMBL/GenBank/DDBJ whole genome shotgun (WGS) entry which is preliminary data.</text>
</comment>
<evidence type="ECO:0000313" key="2">
    <source>
        <dbReference type="EMBL" id="KDB21749.1"/>
    </source>
</evidence>
<keyword evidence="3" id="KW-1185">Reference proteome</keyword>
<name>A0A059J1W8_TRIIM</name>
<evidence type="ECO:0000313" key="3">
    <source>
        <dbReference type="Proteomes" id="UP000024533"/>
    </source>
</evidence>
<organism evidence="2 3">
    <name type="scientific">Trichophyton interdigitale (strain MR816)</name>
    <dbReference type="NCBI Taxonomy" id="1215338"/>
    <lineage>
        <taxon>Eukaryota</taxon>
        <taxon>Fungi</taxon>
        <taxon>Dikarya</taxon>
        <taxon>Ascomycota</taxon>
        <taxon>Pezizomycotina</taxon>
        <taxon>Eurotiomycetes</taxon>
        <taxon>Eurotiomycetidae</taxon>
        <taxon>Onygenales</taxon>
        <taxon>Arthrodermataceae</taxon>
        <taxon>Trichophyton</taxon>
    </lineage>
</organism>
<evidence type="ECO:0000256" key="1">
    <source>
        <dbReference type="SAM" id="MobiDB-lite"/>
    </source>
</evidence>
<dbReference type="HOGENOM" id="CLU_1035078_0_0_1"/>
<sequence>MEPNVGRGVFAPLARIAQLHERNVQLSKEVDDLHTQLLREIARQGVVLPPVLTAYPEPKSRVQDLKRIVKYINKKTPAWRIRVLQRRNRLANGGNGHNSDEEMEDATESSTSGIKDIIPGENQMVAKRVTHELTHGGDIVDDVAAILYAEEKGMPDVAEFKHDFLCAYCVTFESAMEIVKSGPIELLTTFDILATITGYPAWKKMEAGEAQKDRAAIAEMAMHVIQTALVMKDAYRAALFGPDGILEGTYHRMQDMYLNIILGIRKYCQY</sequence>
<dbReference type="AlphaFoldDB" id="A0A059J1W8"/>
<dbReference type="EMBL" id="AOKY01000396">
    <property type="protein sequence ID" value="KDB21749.1"/>
    <property type="molecule type" value="Genomic_DNA"/>
</dbReference>
<reference evidence="2 3" key="1">
    <citation type="submission" date="2014-02" db="EMBL/GenBank/DDBJ databases">
        <title>The Genome Sequence of Trichophyton interdigitale MR816.</title>
        <authorList>
            <consortium name="The Broad Institute Genomics Platform"/>
            <person name="Cuomo C.A."/>
            <person name="White T.C."/>
            <person name="Graser Y."/>
            <person name="Martinez-Rossi N."/>
            <person name="Heitman J."/>
            <person name="Young S.K."/>
            <person name="Zeng Q."/>
            <person name="Gargeya S."/>
            <person name="Abouelleil A."/>
            <person name="Alvarado L."/>
            <person name="Chapman S.B."/>
            <person name="Gainer-Dewar J."/>
            <person name="Goldberg J."/>
            <person name="Griggs A."/>
            <person name="Gujja S."/>
            <person name="Hansen M."/>
            <person name="Howarth C."/>
            <person name="Imamovic A."/>
            <person name="Larimer J."/>
            <person name="Martinez D."/>
            <person name="Murphy C."/>
            <person name="Pearson M.D."/>
            <person name="Persinoti G."/>
            <person name="Poon T."/>
            <person name="Priest M."/>
            <person name="Roberts A.D."/>
            <person name="Saif S."/>
            <person name="Shea T.D."/>
            <person name="Sykes S.N."/>
            <person name="Wortman J."/>
            <person name="Nusbaum C."/>
            <person name="Birren B."/>
        </authorList>
    </citation>
    <scope>NUCLEOTIDE SEQUENCE [LARGE SCALE GENOMIC DNA]</scope>
    <source>
        <strain evidence="2 3">MR816</strain>
    </source>
</reference>
<feature type="region of interest" description="Disordered" evidence="1">
    <location>
        <begin position="90"/>
        <end position="115"/>
    </location>
</feature>